<dbReference type="AlphaFoldDB" id="A0A2S9YFD7"/>
<keyword evidence="1" id="KW-0472">Membrane</keyword>
<evidence type="ECO:0000313" key="2">
    <source>
        <dbReference type="EMBL" id="PRQ03751.1"/>
    </source>
</evidence>
<protein>
    <recommendedName>
        <fullName evidence="4">Tetratricopeptide repeat protein</fullName>
    </recommendedName>
</protein>
<dbReference type="InterPro" id="IPR011990">
    <property type="entry name" value="TPR-like_helical_dom_sf"/>
</dbReference>
<organism evidence="2 3">
    <name type="scientific">Enhygromyxa salina</name>
    <dbReference type="NCBI Taxonomy" id="215803"/>
    <lineage>
        <taxon>Bacteria</taxon>
        <taxon>Pseudomonadati</taxon>
        <taxon>Myxococcota</taxon>
        <taxon>Polyangia</taxon>
        <taxon>Nannocystales</taxon>
        <taxon>Nannocystaceae</taxon>
        <taxon>Enhygromyxa</taxon>
    </lineage>
</organism>
<accession>A0A2S9YFD7</accession>
<evidence type="ECO:0008006" key="4">
    <source>
        <dbReference type="Google" id="ProtNLM"/>
    </source>
</evidence>
<reference evidence="2 3" key="1">
    <citation type="submission" date="2018-03" db="EMBL/GenBank/DDBJ databases">
        <title>Draft Genome Sequences of the Obligatory Marine Myxobacteria Enhygromyxa salina SWB005.</title>
        <authorList>
            <person name="Poehlein A."/>
            <person name="Moghaddam J.A."/>
            <person name="Harms H."/>
            <person name="Alanjari M."/>
            <person name="Koenig G.M."/>
            <person name="Daniel R."/>
            <person name="Schaeberle T.F."/>
        </authorList>
    </citation>
    <scope>NUCLEOTIDE SEQUENCE [LARGE SCALE GENOMIC DNA]</scope>
    <source>
        <strain evidence="2 3">SWB005</strain>
    </source>
</reference>
<dbReference type="EMBL" id="PVNK01000070">
    <property type="protein sequence ID" value="PRQ03751.1"/>
    <property type="molecule type" value="Genomic_DNA"/>
</dbReference>
<keyword evidence="3" id="KW-1185">Reference proteome</keyword>
<evidence type="ECO:0000313" key="3">
    <source>
        <dbReference type="Proteomes" id="UP000237968"/>
    </source>
</evidence>
<name>A0A2S9YFD7_9BACT</name>
<gene>
    <name evidence="2" type="ORF">ENSA5_13010</name>
</gene>
<comment type="caution">
    <text evidence="2">The sequence shown here is derived from an EMBL/GenBank/DDBJ whole genome shotgun (WGS) entry which is preliminary data.</text>
</comment>
<dbReference type="Proteomes" id="UP000237968">
    <property type="component" value="Unassembled WGS sequence"/>
</dbReference>
<dbReference type="Gene3D" id="1.25.40.10">
    <property type="entry name" value="Tetratricopeptide repeat domain"/>
    <property type="match status" value="1"/>
</dbReference>
<sequence>MVDETTEDNPSEPTDKAELAVREDAPLPRLLKPREVSMRAFGAVLGAELFALVGWYLTGWPWLSFGLLFAGLLAWTFRRRGNTHRAIAANERARELLDLGQTDEATALLDQLLSARQTPANIRPFAAYYRALVSIRRGEFGDARARIRAVVESGWLGNRRTLQSLAPAVYASAMLACVLDGDTQAADRWRAEGHRCAANLKRHWFVADAFMAARRNHWDELLRALETSWDAIEGTVSGAGIRMLQLLEAYALARVGERQDNYRGLHSGREINALLHGIRPGRFDHLARRWPELREFMRARGLLATPEQGDPS</sequence>
<keyword evidence="1" id="KW-0812">Transmembrane</keyword>
<dbReference type="SUPFAM" id="SSF48452">
    <property type="entry name" value="TPR-like"/>
    <property type="match status" value="1"/>
</dbReference>
<keyword evidence="1" id="KW-1133">Transmembrane helix</keyword>
<dbReference type="RefSeq" id="WP_106390781.1">
    <property type="nucleotide sequence ID" value="NZ_PVNK01000070.1"/>
</dbReference>
<feature type="transmembrane region" description="Helical" evidence="1">
    <location>
        <begin position="59"/>
        <end position="77"/>
    </location>
</feature>
<proteinExistence type="predicted"/>
<evidence type="ECO:0000256" key="1">
    <source>
        <dbReference type="SAM" id="Phobius"/>
    </source>
</evidence>
<dbReference type="OrthoDB" id="5504155at2"/>